<dbReference type="AlphaFoldDB" id="A0AAV4MEG1"/>
<evidence type="ECO:0000313" key="2">
    <source>
        <dbReference type="Proteomes" id="UP001054837"/>
    </source>
</evidence>
<evidence type="ECO:0000313" key="1">
    <source>
        <dbReference type="EMBL" id="GIX70547.1"/>
    </source>
</evidence>
<accession>A0AAV4MEG1</accession>
<dbReference type="Proteomes" id="UP001054837">
    <property type="component" value="Unassembled WGS sequence"/>
</dbReference>
<comment type="caution">
    <text evidence="1">The sequence shown here is derived from an EMBL/GenBank/DDBJ whole genome shotgun (WGS) entry which is preliminary data.</text>
</comment>
<organism evidence="1 2">
    <name type="scientific">Caerostris darwini</name>
    <dbReference type="NCBI Taxonomy" id="1538125"/>
    <lineage>
        <taxon>Eukaryota</taxon>
        <taxon>Metazoa</taxon>
        <taxon>Ecdysozoa</taxon>
        <taxon>Arthropoda</taxon>
        <taxon>Chelicerata</taxon>
        <taxon>Arachnida</taxon>
        <taxon>Araneae</taxon>
        <taxon>Araneomorphae</taxon>
        <taxon>Entelegynae</taxon>
        <taxon>Araneoidea</taxon>
        <taxon>Araneidae</taxon>
        <taxon>Caerostris</taxon>
    </lineage>
</organism>
<sequence>MATGHLDKSAIVKPVTPVDGFKKQKKKLSDVPEKSIFKILVENTFEAISESLNIENTQRSAVSTVSKPPSYRFQIRILVRGCKAFLNGDPKKGQAIPQYKTSLQLQKNQNIIKPNVSLFTQLFKTAHTSQPQIPPITEVPDSSDLFTALQLLKELQYIMNAFT</sequence>
<gene>
    <name evidence="1" type="ORF">CDAR_247341</name>
</gene>
<reference evidence="1 2" key="1">
    <citation type="submission" date="2021-06" db="EMBL/GenBank/DDBJ databases">
        <title>Caerostris darwini draft genome.</title>
        <authorList>
            <person name="Kono N."/>
            <person name="Arakawa K."/>
        </authorList>
    </citation>
    <scope>NUCLEOTIDE SEQUENCE [LARGE SCALE GENOMIC DNA]</scope>
</reference>
<name>A0AAV4MEG1_9ARAC</name>
<keyword evidence="2" id="KW-1185">Reference proteome</keyword>
<protein>
    <submittedName>
        <fullName evidence="1">Uncharacterized protein</fullName>
    </submittedName>
</protein>
<proteinExistence type="predicted"/>
<dbReference type="EMBL" id="BPLQ01000375">
    <property type="protein sequence ID" value="GIX70547.1"/>
    <property type="molecule type" value="Genomic_DNA"/>
</dbReference>